<comment type="caution">
    <text evidence="2">The sequence shown here is derived from an EMBL/GenBank/DDBJ whole genome shotgun (WGS) entry which is preliminary data.</text>
</comment>
<keyword evidence="1" id="KW-0812">Transmembrane</keyword>
<accession>A0A3N2DDF4</accession>
<feature type="transmembrane region" description="Helical" evidence="1">
    <location>
        <begin position="12"/>
        <end position="29"/>
    </location>
</feature>
<sequence>MASSRRPGDLPAIVRLAVALGIGLVVGLLPRWDGGAAAALSGWAATAFVYCCWTLAALMPMDPDRTAGHATREEPTRLGAHLVVAFAGLASLVGVVLVLMDRTHVQTVASALVAVVASWLTVHTLATTRYARLYYTQPVGGVDFHQSEPPRYSDFAYMAFTVGMSFAISDTDLASSRMRRTALVHALQAYLFGTVIVALLVNLVASLGP</sequence>
<feature type="transmembrane region" description="Helical" evidence="1">
    <location>
        <begin position="36"/>
        <end position="58"/>
    </location>
</feature>
<evidence type="ECO:0000313" key="2">
    <source>
        <dbReference type="EMBL" id="ROR97688.1"/>
    </source>
</evidence>
<evidence type="ECO:0000256" key="1">
    <source>
        <dbReference type="SAM" id="Phobius"/>
    </source>
</evidence>
<dbReference type="RefSeq" id="WP_123739695.1">
    <property type="nucleotide sequence ID" value="NZ_CALFQU010000018.1"/>
</dbReference>
<dbReference type="Proteomes" id="UP000275356">
    <property type="component" value="Unassembled WGS sequence"/>
</dbReference>
<evidence type="ECO:0000313" key="3">
    <source>
        <dbReference type="Proteomes" id="UP000275356"/>
    </source>
</evidence>
<gene>
    <name evidence="2" type="ORF">EDD28_2293</name>
</gene>
<proteinExistence type="predicted"/>
<organism evidence="2 3">
    <name type="scientific">Salana multivorans</name>
    <dbReference type="NCBI Taxonomy" id="120377"/>
    <lineage>
        <taxon>Bacteria</taxon>
        <taxon>Bacillati</taxon>
        <taxon>Actinomycetota</taxon>
        <taxon>Actinomycetes</taxon>
        <taxon>Micrococcales</taxon>
        <taxon>Beutenbergiaceae</taxon>
        <taxon>Salana</taxon>
    </lineage>
</organism>
<feature type="transmembrane region" description="Helical" evidence="1">
    <location>
        <begin position="78"/>
        <end position="100"/>
    </location>
</feature>
<protein>
    <submittedName>
        <fullName evidence="2">Putative membrane protein</fullName>
    </submittedName>
</protein>
<keyword evidence="1" id="KW-0472">Membrane</keyword>
<reference evidence="2 3" key="1">
    <citation type="submission" date="2018-11" db="EMBL/GenBank/DDBJ databases">
        <title>Sequencing the genomes of 1000 actinobacteria strains.</title>
        <authorList>
            <person name="Klenk H.-P."/>
        </authorList>
    </citation>
    <scope>NUCLEOTIDE SEQUENCE [LARGE SCALE GENOMIC DNA]</scope>
    <source>
        <strain evidence="2 3">DSM 13521</strain>
    </source>
</reference>
<dbReference type="AlphaFoldDB" id="A0A3N2DDF4"/>
<keyword evidence="1" id="KW-1133">Transmembrane helix</keyword>
<dbReference type="InterPro" id="IPR009781">
    <property type="entry name" value="DUF1345"/>
</dbReference>
<feature type="transmembrane region" description="Helical" evidence="1">
    <location>
        <begin position="187"/>
        <end position="207"/>
    </location>
</feature>
<keyword evidence="3" id="KW-1185">Reference proteome</keyword>
<dbReference type="OrthoDB" id="64737at2"/>
<feature type="transmembrane region" description="Helical" evidence="1">
    <location>
        <begin position="107"/>
        <end position="126"/>
    </location>
</feature>
<name>A0A3N2DDF4_9MICO</name>
<dbReference type="EMBL" id="RKHQ01000001">
    <property type="protein sequence ID" value="ROR97688.1"/>
    <property type="molecule type" value="Genomic_DNA"/>
</dbReference>
<dbReference type="Pfam" id="PF07077">
    <property type="entry name" value="DUF1345"/>
    <property type="match status" value="1"/>
</dbReference>